<dbReference type="PANTHER" id="PTHR14024">
    <property type="entry name" value="PERILIPIN"/>
    <property type="match status" value="1"/>
</dbReference>
<evidence type="ECO:0000256" key="4">
    <source>
        <dbReference type="SAM" id="MobiDB-lite"/>
    </source>
</evidence>
<gene>
    <name evidence="5" type="ORF">PECUL_23A034484</name>
</gene>
<keyword evidence="6" id="KW-1185">Reference proteome</keyword>
<organism evidence="5 6">
    <name type="scientific">Pelobates cultripes</name>
    <name type="common">Western spadefoot toad</name>
    <dbReference type="NCBI Taxonomy" id="61616"/>
    <lineage>
        <taxon>Eukaryota</taxon>
        <taxon>Metazoa</taxon>
        <taxon>Chordata</taxon>
        <taxon>Craniata</taxon>
        <taxon>Vertebrata</taxon>
        <taxon>Euteleostomi</taxon>
        <taxon>Amphibia</taxon>
        <taxon>Batrachia</taxon>
        <taxon>Anura</taxon>
        <taxon>Pelobatoidea</taxon>
        <taxon>Pelobatidae</taxon>
        <taxon>Pelobates</taxon>
    </lineage>
</organism>
<proteinExistence type="inferred from homology"/>
<dbReference type="PANTHER" id="PTHR14024:SF54">
    <property type="entry name" value="PERILIPIN-2-LIKE"/>
    <property type="match status" value="1"/>
</dbReference>
<evidence type="ECO:0000256" key="2">
    <source>
        <dbReference type="ARBA" id="ARBA00006311"/>
    </source>
</evidence>
<dbReference type="Pfam" id="PF03036">
    <property type="entry name" value="Perilipin"/>
    <property type="match status" value="1"/>
</dbReference>
<sequence>MAMREQAAQIQPENVLSRVARIPLIHSAFQITSFAYQDIKNINPLLGYFFNVSERGVKTATQLATTSLGPVLRVVEPQIAVVNQAALWMVDELEVRVPVLDQPADEIVSVVTNSLAGSVRGLRDRALNRLQNGLDRVRAVVKDAQDVASLAAVTMGSRGLKELLSLGSELALSGAENLLAHYLPEEGDGEQESISSEETEDTQSSALGLASRTSCLINTIIVRLMGKLNPYLDTTWDLLHGGVNFVLSLPSK</sequence>
<dbReference type="AlphaFoldDB" id="A0AAD1WUR0"/>
<dbReference type="InterPro" id="IPR004279">
    <property type="entry name" value="Perilipin"/>
</dbReference>
<evidence type="ECO:0000256" key="1">
    <source>
        <dbReference type="ARBA" id="ARBA00004502"/>
    </source>
</evidence>
<dbReference type="GO" id="GO:0005829">
    <property type="term" value="C:cytosol"/>
    <property type="evidence" value="ECO:0007669"/>
    <property type="project" value="TreeGrafter"/>
</dbReference>
<reference evidence="5" key="1">
    <citation type="submission" date="2022-03" db="EMBL/GenBank/DDBJ databases">
        <authorList>
            <person name="Alioto T."/>
            <person name="Alioto T."/>
            <person name="Gomez Garrido J."/>
        </authorList>
    </citation>
    <scope>NUCLEOTIDE SEQUENCE</scope>
</reference>
<protein>
    <submittedName>
        <fullName evidence="5">Uncharacterized protein</fullName>
    </submittedName>
</protein>
<dbReference type="EMBL" id="OW240924">
    <property type="protein sequence ID" value="CAH2327249.1"/>
    <property type="molecule type" value="Genomic_DNA"/>
</dbReference>
<evidence type="ECO:0000256" key="3">
    <source>
        <dbReference type="ARBA" id="ARBA00022677"/>
    </source>
</evidence>
<keyword evidence="3" id="KW-0551">Lipid droplet</keyword>
<evidence type="ECO:0000313" key="5">
    <source>
        <dbReference type="EMBL" id="CAH2327249.1"/>
    </source>
</evidence>
<feature type="compositionally biased region" description="Acidic residues" evidence="4">
    <location>
        <begin position="186"/>
        <end position="201"/>
    </location>
</feature>
<evidence type="ECO:0000313" key="6">
    <source>
        <dbReference type="Proteomes" id="UP001295444"/>
    </source>
</evidence>
<comment type="similarity">
    <text evidence="2">Belongs to the perilipin family.</text>
</comment>
<dbReference type="GO" id="GO:0005811">
    <property type="term" value="C:lipid droplet"/>
    <property type="evidence" value="ECO:0007669"/>
    <property type="project" value="UniProtKB-SubCell"/>
</dbReference>
<comment type="subcellular location">
    <subcellularLocation>
        <location evidence="1">Lipid droplet</location>
    </subcellularLocation>
</comment>
<dbReference type="Proteomes" id="UP001295444">
    <property type="component" value="Chromosome 13"/>
</dbReference>
<accession>A0AAD1WUR0</accession>
<dbReference type="GO" id="GO:0010890">
    <property type="term" value="P:positive regulation of triglyceride storage"/>
    <property type="evidence" value="ECO:0007669"/>
    <property type="project" value="TreeGrafter"/>
</dbReference>
<name>A0AAD1WUR0_PELCU</name>
<dbReference type="GO" id="GO:0019915">
    <property type="term" value="P:lipid storage"/>
    <property type="evidence" value="ECO:0007669"/>
    <property type="project" value="TreeGrafter"/>
</dbReference>
<feature type="region of interest" description="Disordered" evidence="4">
    <location>
        <begin position="186"/>
        <end position="206"/>
    </location>
</feature>